<accession>A0A238Z5K4</accession>
<dbReference type="OrthoDB" id="9794786at2"/>
<dbReference type="EMBL" id="FZOB01000006">
    <property type="protein sequence ID" value="SNR78258.1"/>
    <property type="molecule type" value="Genomic_DNA"/>
</dbReference>
<dbReference type="Proteomes" id="UP000198405">
    <property type="component" value="Unassembled WGS sequence"/>
</dbReference>
<evidence type="ECO:0000313" key="3">
    <source>
        <dbReference type="Proteomes" id="UP000198405"/>
    </source>
</evidence>
<dbReference type="Gene3D" id="1.10.150.20">
    <property type="entry name" value="5' to 3' exonuclease, C-terminal subdomain"/>
    <property type="match status" value="2"/>
</dbReference>
<reference evidence="3" key="1">
    <citation type="submission" date="2017-06" db="EMBL/GenBank/DDBJ databases">
        <authorList>
            <person name="Varghese N."/>
            <person name="Submissions S."/>
        </authorList>
    </citation>
    <scope>NUCLEOTIDE SEQUENCE [LARGE SCALE GENOMIC DNA]</scope>
    <source>
        <strain evidence="3">DSM 15668</strain>
    </source>
</reference>
<evidence type="ECO:0000313" key="2">
    <source>
        <dbReference type="EMBL" id="SNR78258.1"/>
    </source>
</evidence>
<organism evidence="2 3">
    <name type="scientific">Desulfurobacterium atlanticum</name>
    <dbReference type="NCBI Taxonomy" id="240169"/>
    <lineage>
        <taxon>Bacteria</taxon>
        <taxon>Pseudomonadati</taxon>
        <taxon>Aquificota</taxon>
        <taxon>Aquificia</taxon>
        <taxon>Desulfurobacteriales</taxon>
        <taxon>Desulfurobacteriaceae</taxon>
        <taxon>Desulfurobacterium</taxon>
    </lineage>
</organism>
<feature type="domain" description="Helix-hairpin-helix DNA-binding motif class 1" evidence="1">
    <location>
        <begin position="3"/>
        <end position="22"/>
    </location>
</feature>
<proteinExistence type="predicted"/>
<dbReference type="GO" id="GO:0003677">
    <property type="term" value="F:DNA binding"/>
    <property type="evidence" value="ECO:0007669"/>
    <property type="project" value="InterPro"/>
</dbReference>
<feature type="domain" description="Helix-hairpin-helix DNA-binding motif class 1" evidence="1">
    <location>
        <begin position="61"/>
        <end position="80"/>
    </location>
</feature>
<dbReference type="AlphaFoldDB" id="A0A238Z5K4"/>
<dbReference type="SMART" id="SM00278">
    <property type="entry name" value="HhH1"/>
    <property type="match status" value="2"/>
</dbReference>
<evidence type="ECO:0000259" key="1">
    <source>
        <dbReference type="SMART" id="SM00278"/>
    </source>
</evidence>
<dbReference type="InterPro" id="IPR025567">
    <property type="entry name" value="DUF4332"/>
</dbReference>
<dbReference type="GO" id="GO:0006281">
    <property type="term" value="P:DNA repair"/>
    <property type="evidence" value="ECO:0007669"/>
    <property type="project" value="InterPro"/>
</dbReference>
<dbReference type="RefSeq" id="WP_089323095.1">
    <property type="nucleotide sequence ID" value="NZ_FZOB01000006.1"/>
</dbReference>
<sequence length="135" mass="15161">MPKDIRQIEGIGKSYAEKLKSIGISTVEELLEKGATSKGREEIAEKIGISSKVVLKWVNKADLMRVRGIGEEYADLLEAAGVDTVPELSRRNPENLYEKIVEVNKEKKLVRQLPGVNKVAKWVEEAKKLPKKVTY</sequence>
<dbReference type="InterPro" id="IPR003583">
    <property type="entry name" value="Hlx-hairpin-Hlx_DNA-bd_motif"/>
</dbReference>
<protein>
    <recommendedName>
        <fullName evidence="1">Helix-hairpin-helix DNA-binding motif class 1 domain-containing protein</fullName>
    </recommendedName>
</protein>
<name>A0A238Z5K4_9BACT</name>
<dbReference type="Pfam" id="PF14229">
    <property type="entry name" value="DUF4332"/>
    <property type="match status" value="1"/>
</dbReference>
<keyword evidence="3" id="KW-1185">Reference proteome</keyword>
<gene>
    <name evidence="2" type="ORF">SAMN06265340_10664</name>
</gene>